<protein>
    <submittedName>
        <fullName evidence="2">Unannotated protein</fullName>
    </submittedName>
</protein>
<name>A0A6J7DC67_9ZZZZ</name>
<dbReference type="SUPFAM" id="SSF53474">
    <property type="entry name" value="alpha/beta-Hydrolases"/>
    <property type="match status" value="1"/>
</dbReference>
<dbReference type="InterPro" id="IPR029058">
    <property type="entry name" value="AB_hydrolase_fold"/>
</dbReference>
<accession>A0A6J7DC67</accession>
<reference evidence="2" key="1">
    <citation type="submission" date="2020-05" db="EMBL/GenBank/DDBJ databases">
        <authorList>
            <person name="Chiriac C."/>
            <person name="Salcher M."/>
            <person name="Ghai R."/>
            <person name="Kavagutti S V."/>
        </authorList>
    </citation>
    <scope>NUCLEOTIDE SEQUENCE</scope>
</reference>
<gene>
    <name evidence="2" type="ORF">UFOPK3376_00544</name>
</gene>
<dbReference type="Pfam" id="PF01738">
    <property type="entry name" value="DLH"/>
    <property type="match status" value="1"/>
</dbReference>
<dbReference type="InterPro" id="IPR002925">
    <property type="entry name" value="Dienelactn_hydro"/>
</dbReference>
<proteinExistence type="predicted"/>
<feature type="domain" description="Dienelactone hydrolase" evidence="1">
    <location>
        <begin position="31"/>
        <end position="143"/>
    </location>
</feature>
<evidence type="ECO:0000313" key="2">
    <source>
        <dbReference type="EMBL" id="CAB4865969.1"/>
    </source>
</evidence>
<dbReference type="AlphaFoldDB" id="A0A6J7DC67"/>
<dbReference type="EMBL" id="CAFBLP010000009">
    <property type="protein sequence ID" value="CAB4865969.1"/>
    <property type="molecule type" value="Genomic_DNA"/>
</dbReference>
<organism evidence="2">
    <name type="scientific">freshwater metagenome</name>
    <dbReference type="NCBI Taxonomy" id="449393"/>
    <lineage>
        <taxon>unclassified sequences</taxon>
        <taxon>metagenomes</taxon>
        <taxon>ecological metagenomes</taxon>
    </lineage>
</organism>
<sequence>MTETASGVLDGWVKDTFTAAGFTRETYRRGQGPAVIVVHEIPGITPAVTAFANDVVDAGFTVVMPSLVGTPGQQFSNGYMVKSMMKVCVSKEFTNWALNQTSPIIAWLRALARSLHNELGGPGVGAIGMCFSGGFALGMMVDDIMVAPVLSQPSMPFAAGGKERGANLSLSPDDAMVVAQRAAAGCQVLGLRFTGDALVGTRFDSLRELLGDAFIAIELASATKRDHSVLTEQRDEASVQRVITFLQDKLLAPAG</sequence>
<dbReference type="Gene3D" id="3.40.50.1820">
    <property type="entry name" value="alpha/beta hydrolase"/>
    <property type="match status" value="1"/>
</dbReference>
<evidence type="ECO:0000259" key="1">
    <source>
        <dbReference type="Pfam" id="PF01738"/>
    </source>
</evidence>
<dbReference type="GO" id="GO:0016787">
    <property type="term" value="F:hydrolase activity"/>
    <property type="evidence" value="ECO:0007669"/>
    <property type="project" value="InterPro"/>
</dbReference>